<dbReference type="AlphaFoldDB" id="A0AAQ4D6T7"/>
<name>A0AAQ4D6T7_AMBAM</name>
<dbReference type="EMBL" id="JARKHS020034396">
    <property type="protein sequence ID" value="KAK8758177.1"/>
    <property type="molecule type" value="Genomic_DNA"/>
</dbReference>
<protein>
    <submittedName>
        <fullName evidence="2">Uncharacterized protein</fullName>
    </submittedName>
</protein>
<feature type="compositionally biased region" description="Basic and acidic residues" evidence="1">
    <location>
        <begin position="17"/>
        <end position="33"/>
    </location>
</feature>
<accession>A0AAQ4D6T7</accession>
<proteinExistence type="predicted"/>
<evidence type="ECO:0000313" key="2">
    <source>
        <dbReference type="EMBL" id="KAK8758177.1"/>
    </source>
</evidence>
<evidence type="ECO:0000313" key="3">
    <source>
        <dbReference type="Proteomes" id="UP001321473"/>
    </source>
</evidence>
<gene>
    <name evidence="2" type="ORF">V5799_004191</name>
</gene>
<keyword evidence="3" id="KW-1185">Reference proteome</keyword>
<feature type="region of interest" description="Disordered" evidence="1">
    <location>
        <begin position="15"/>
        <end position="41"/>
    </location>
</feature>
<comment type="caution">
    <text evidence="2">The sequence shown here is derived from an EMBL/GenBank/DDBJ whole genome shotgun (WGS) entry which is preliminary data.</text>
</comment>
<reference evidence="2 3" key="1">
    <citation type="journal article" date="2023" name="Arcadia Sci">
        <title>De novo assembly of a long-read Amblyomma americanum tick genome.</title>
        <authorList>
            <person name="Chou S."/>
            <person name="Poskanzer K.E."/>
            <person name="Rollins M."/>
            <person name="Thuy-Boun P.S."/>
        </authorList>
    </citation>
    <scope>NUCLEOTIDE SEQUENCE [LARGE SCALE GENOMIC DNA]</scope>
    <source>
        <strain evidence="2">F_SG_1</strain>
        <tissue evidence="2">Salivary glands</tissue>
    </source>
</reference>
<sequence length="266" mass="29096">MPYFSAEQDHCWGNILRRTEPRPPRSRARDGARSGRPIQRAPHWRGVIGEVPWRAAERCSPPTHADGLAAWHMLGEAHTSEGARVQSAVSFALIYVDSQRKPQGNQVQPPPSTVETAAVAYVAGFVVKAIEEQRICSACPRLNDSGPSIAPVMGLINHQNRGGLVFPKAEFVAVLVKVKKAIDIAVPHIGRNDVCKTITAMILPHLESCPVFICDAREDHASITSSIVAKKFIKPLLSNAAAVVTDRVAYRKKLITKPLSRTVLRV</sequence>
<evidence type="ECO:0000256" key="1">
    <source>
        <dbReference type="SAM" id="MobiDB-lite"/>
    </source>
</evidence>
<organism evidence="2 3">
    <name type="scientific">Amblyomma americanum</name>
    <name type="common">Lone star tick</name>
    <dbReference type="NCBI Taxonomy" id="6943"/>
    <lineage>
        <taxon>Eukaryota</taxon>
        <taxon>Metazoa</taxon>
        <taxon>Ecdysozoa</taxon>
        <taxon>Arthropoda</taxon>
        <taxon>Chelicerata</taxon>
        <taxon>Arachnida</taxon>
        <taxon>Acari</taxon>
        <taxon>Parasitiformes</taxon>
        <taxon>Ixodida</taxon>
        <taxon>Ixodoidea</taxon>
        <taxon>Ixodidae</taxon>
        <taxon>Amblyomminae</taxon>
        <taxon>Amblyomma</taxon>
    </lineage>
</organism>
<dbReference type="Proteomes" id="UP001321473">
    <property type="component" value="Unassembled WGS sequence"/>
</dbReference>